<feature type="transmembrane region" description="Helical" evidence="6">
    <location>
        <begin position="168"/>
        <end position="188"/>
    </location>
</feature>
<comment type="caution">
    <text evidence="7">The sequence shown here is derived from an EMBL/GenBank/DDBJ whole genome shotgun (WGS) entry which is preliminary data.</text>
</comment>
<dbReference type="PANTHER" id="PTHR31394">
    <property type="entry name" value="TRANSMEMBRANE PROTEIN 199"/>
    <property type="match status" value="1"/>
</dbReference>
<dbReference type="EMBL" id="JTDF01000077">
    <property type="protein sequence ID" value="KAF8572325.1"/>
    <property type="molecule type" value="Genomic_DNA"/>
</dbReference>
<evidence type="ECO:0000313" key="7">
    <source>
        <dbReference type="EMBL" id="KAF8572325.1"/>
    </source>
</evidence>
<reference evidence="7 8" key="1">
    <citation type="submission" date="2019-07" db="EMBL/GenBank/DDBJ databases">
        <title>Annotation for the trematode Paragonimus westermani.</title>
        <authorList>
            <person name="Choi Y.-J."/>
        </authorList>
    </citation>
    <scope>NUCLEOTIDE SEQUENCE [LARGE SCALE GENOMIC DNA]</scope>
    <source>
        <strain evidence="7">180907_Pwestermani</strain>
    </source>
</reference>
<keyword evidence="3" id="KW-0256">Endoplasmic reticulum</keyword>
<keyword evidence="4 6" id="KW-1133">Transmembrane helix</keyword>
<dbReference type="Pfam" id="PF11712">
    <property type="entry name" value="Vma12"/>
    <property type="match status" value="1"/>
</dbReference>
<dbReference type="GO" id="GO:0070072">
    <property type="term" value="P:vacuolar proton-transporting V-type ATPase complex assembly"/>
    <property type="evidence" value="ECO:0007669"/>
    <property type="project" value="InterPro"/>
</dbReference>
<evidence type="ECO:0000256" key="6">
    <source>
        <dbReference type="SAM" id="Phobius"/>
    </source>
</evidence>
<evidence type="ECO:0000256" key="1">
    <source>
        <dbReference type="ARBA" id="ARBA00004477"/>
    </source>
</evidence>
<gene>
    <name evidence="7" type="ORF">P879_00196</name>
</gene>
<proteinExistence type="predicted"/>
<dbReference type="Proteomes" id="UP000699462">
    <property type="component" value="Unassembled WGS sequence"/>
</dbReference>
<keyword evidence="2 6" id="KW-0812">Transmembrane</keyword>
<evidence type="ECO:0000313" key="8">
    <source>
        <dbReference type="Proteomes" id="UP000699462"/>
    </source>
</evidence>
<dbReference type="PANTHER" id="PTHR31394:SF1">
    <property type="entry name" value="TRANSMEMBRANE PROTEIN 199"/>
    <property type="match status" value="1"/>
</dbReference>
<evidence type="ECO:0000256" key="2">
    <source>
        <dbReference type="ARBA" id="ARBA00022692"/>
    </source>
</evidence>
<feature type="transmembrane region" description="Helical" evidence="6">
    <location>
        <begin position="200"/>
        <end position="223"/>
    </location>
</feature>
<name>A0A8T0DWL8_9TREM</name>
<dbReference type="GO" id="GO:0005789">
    <property type="term" value="C:endoplasmic reticulum membrane"/>
    <property type="evidence" value="ECO:0007669"/>
    <property type="project" value="UniProtKB-SubCell"/>
</dbReference>
<sequence>MQLAIVCYVENNSKHQVPVMRPLKTMSEAGHVMVGLCMSERLKVFLESCLKLEKLPHNLKQAIEPLVKNESDVPFHVLNECQRWFKRNELPYDPLWKLFISTSVALPTPKIPSRSTDLDQRVRVLQEKFANREYNKMIEGIGPKLSVPVDTVDGVTICSEFKCMNKQLIMVANFLIIVTSGFAFGYFIPDMLSSDSHASVVTRLVCALAVSSVVFFADLYFLMKNVDSVAKTH</sequence>
<evidence type="ECO:0000256" key="3">
    <source>
        <dbReference type="ARBA" id="ARBA00022824"/>
    </source>
</evidence>
<organism evidence="7 8">
    <name type="scientific">Paragonimus westermani</name>
    <dbReference type="NCBI Taxonomy" id="34504"/>
    <lineage>
        <taxon>Eukaryota</taxon>
        <taxon>Metazoa</taxon>
        <taxon>Spiralia</taxon>
        <taxon>Lophotrochozoa</taxon>
        <taxon>Platyhelminthes</taxon>
        <taxon>Trematoda</taxon>
        <taxon>Digenea</taxon>
        <taxon>Plagiorchiida</taxon>
        <taxon>Troglotremata</taxon>
        <taxon>Troglotrematidae</taxon>
        <taxon>Paragonimus</taxon>
    </lineage>
</organism>
<keyword evidence="5 6" id="KW-0472">Membrane</keyword>
<evidence type="ECO:0000256" key="4">
    <source>
        <dbReference type="ARBA" id="ARBA00022989"/>
    </source>
</evidence>
<evidence type="ECO:0008006" key="9">
    <source>
        <dbReference type="Google" id="ProtNLM"/>
    </source>
</evidence>
<accession>A0A8T0DWL8</accession>
<comment type="subcellular location">
    <subcellularLocation>
        <location evidence="1">Endoplasmic reticulum membrane</location>
        <topology evidence="1">Multi-pass membrane protein</topology>
    </subcellularLocation>
</comment>
<dbReference type="AlphaFoldDB" id="A0A8T0DWL8"/>
<dbReference type="InterPro" id="IPR021013">
    <property type="entry name" value="ATPase_Vma12"/>
</dbReference>
<dbReference type="OrthoDB" id="19981at2759"/>
<keyword evidence="8" id="KW-1185">Reference proteome</keyword>
<evidence type="ECO:0000256" key="5">
    <source>
        <dbReference type="ARBA" id="ARBA00023136"/>
    </source>
</evidence>
<protein>
    <recommendedName>
        <fullName evidence="9">Transmembrane protein 199</fullName>
    </recommendedName>
</protein>